<gene>
    <name evidence="1" type="ORF">SDC9_142336</name>
</gene>
<comment type="caution">
    <text evidence="1">The sequence shown here is derived from an EMBL/GenBank/DDBJ whole genome shotgun (WGS) entry which is preliminary data.</text>
</comment>
<protein>
    <submittedName>
        <fullName evidence="1">Uncharacterized protein</fullName>
    </submittedName>
</protein>
<evidence type="ECO:0000313" key="1">
    <source>
        <dbReference type="EMBL" id="MPM95183.1"/>
    </source>
</evidence>
<accession>A0A645E2Z2</accession>
<dbReference type="EMBL" id="VSSQ01041705">
    <property type="protein sequence ID" value="MPM95183.1"/>
    <property type="molecule type" value="Genomic_DNA"/>
</dbReference>
<proteinExistence type="predicted"/>
<reference evidence="1" key="1">
    <citation type="submission" date="2019-08" db="EMBL/GenBank/DDBJ databases">
        <authorList>
            <person name="Kucharzyk K."/>
            <person name="Murdoch R.W."/>
            <person name="Higgins S."/>
            <person name="Loffler F."/>
        </authorList>
    </citation>
    <scope>NUCLEOTIDE SEQUENCE</scope>
</reference>
<name>A0A645E2Z2_9ZZZZ</name>
<sequence>MLFIGFIQFLKSRFLNRNHIRFCLQRRLRATLFVLPFDWRKHFPLIRQHDLSDFFDGVHGEHLHDFTLQDAFHFELERDQTDVCVQIRYSDIDIKMFFIINQMNFRRKDIDHFPQHGRHSCCGRTHHLIHCFTDRTQFQFR</sequence>
<dbReference type="AlphaFoldDB" id="A0A645E2Z2"/>
<organism evidence="1">
    <name type="scientific">bioreactor metagenome</name>
    <dbReference type="NCBI Taxonomy" id="1076179"/>
    <lineage>
        <taxon>unclassified sequences</taxon>
        <taxon>metagenomes</taxon>
        <taxon>ecological metagenomes</taxon>
    </lineage>
</organism>